<keyword evidence="2" id="KW-0597">Phosphoprotein</keyword>
<dbReference type="SMART" id="SM00822">
    <property type="entry name" value="PKS_KR"/>
    <property type="match status" value="1"/>
</dbReference>
<dbReference type="PROSITE" id="PS50075">
    <property type="entry name" value="CARRIER"/>
    <property type="match status" value="1"/>
</dbReference>
<dbReference type="EMBL" id="VOPW01000001">
    <property type="protein sequence ID" value="TXC66105.1"/>
    <property type="molecule type" value="Genomic_DNA"/>
</dbReference>
<evidence type="ECO:0000313" key="6">
    <source>
        <dbReference type="Proteomes" id="UP000321832"/>
    </source>
</evidence>
<feature type="region of interest" description="Disordered" evidence="3">
    <location>
        <begin position="1"/>
        <end position="145"/>
    </location>
</feature>
<dbReference type="Gene3D" id="1.10.1200.10">
    <property type="entry name" value="ACP-like"/>
    <property type="match status" value="1"/>
</dbReference>
<evidence type="ECO:0000259" key="4">
    <source>
        <dbReference type="PROSITE" id="PS50075"/>
    </source>
</evidence>
<dbReference type="SMART" id="SM00823">
    <property type="entry name" value="PKS_PP"/>
    <property type="match status" value="1"/>
</dbReference>
<protein>
    <submittedName>
        <fullName evidence="5">KR domain-containing protein</fullName>
    </submittedName>
</protein>
<feature type="domain" description="Carrier" evidence="4">
    <location>
        <begin position="371"/>
        <end position="446"/>
    </location>
</feature>
<dbReference type="GO" id="GO:0004312">
    <property type="term" value="F:fatty acid synthase activity"/>
    <property type="evidence" value="ECO:0007669"/>
    <property type="project" value="TreeGrafter"/>
</dbReference>
<sequence length="489" mass="51428">MVGRALPRREALGPLRDLRPGQHRTRRTRPRPADAERADRRARGRPVDATTAARVRVRRGRPGHAPDGAGPPRRQTGAARAPRRRHAGTAGHAGRRELPRHRRPGRARAARCALAGRPGRAPPRADRSAPARKRGAAGDRGSDTQGVMVSVRQIDAGDTVAMTALVDELARSTAPLRGVIHAAGQLEDGALLGLHASRLGAALRGKAEGARVLDALTRRLPLDFFVLYSAAGVLLGPAGQGAYAAANAALDAVAQARSRAGLPATSVAWGLWGEGMAAGAGRAGWASRGLGTITAPGGMARLERLLREAAVSVAVLPIDWPRFLSGLPGGVDRSFFAGLAPRKSTPPRSSAAAGGGLAARWRELRPGERRDAMLEDLSRQAVQVLGLGADTLLDARRPLKEVGLDSLMAVELRNQLARAVDAALPATLLFDYPTLEALAAFLVQRLELSPAEALPAAGGERRAVASMSDEEAEALLLAELDDRDDGKRS</sequence>
<dbReference type="SUPFAM" id="SSF51735">
    <property type="entry name" value="NAD(P)-binding Rossmann-fold domains"/>
    <property type="match status" value="1"/>
</dbReference>
<dbReference type="PROSITE" id="PS00012">
    <property type="entry name" value="PHOSPHOPANTETHEINE"/>
    <property type="match status" value="1"/>
</dbReference>
<dbReference type="GO" id="GO:0006633">
    <property type="term" value="P:fatty acid biosynthetic process"/>
    <property type="evidence" value="ECO:0007669"/>
    <property type="project" value="TreeGrafter"/>
</dbReference>
<gene>
    <name evidence="5" type="ORF">FSC37_09675</name>
</gene>
<dbReference type="InterPro" id="IPR036736">
    <property type="entry name" value="ACP-like_sf"/>
</dbReference>
<dbReference type="AlphaFoldDB" id="A0A5C6U314"/>
<dbReference type="SMART" id="SM01294">
    <property type="entry name" value="PKS_PP_betabranch"/>
    <property type="match status" value="1"/>
</dbReference>
<dbReference type="PANTHER" id="PTHR43775">
    <property type="entry name" value="FATTY ACID SYNTHASE"/>
    <property type="match status" value="1"/>
</dbReference>
<evidence type="ECO:0000256" key="1">
    <source>
        <dbReference type="ARBA" id="ARBA00022450"/>
    </source>
</evidence>
<comment type="caution">
    <text evidence="5">The sequence shown here is derived from an EMBL/GenBank/DDBJ whole genome shotgun (WGS) entry which is preliminary data.</text>
</comment>
<evidence type="ECO:0000313" key="5">
    <source>
        <dbReference type="EMBL" id="TXC66105.1"/>
    </source>
</evidence>
<feature type="compositionally biased region" description="Basic and acidic residues" evidence="3">
    <location>
        <begin position="31"/>
        <end position="41"/>
    </location>
</feature>
<dbReference type="InterPro" id="IPR009081">
    <property type="entry name" value="PP-bd_ACP"/>
</dbReference>
<feature type="compositionally biased region" description="Basic and acidic residues" evidence="3">
    <location>
        <begin position="7"/>
        <end position="20"/>
    </location>
</feature>
<dbReference type="Pfam" id="PF00550">
    <property type="entry name" value="PP-binding"/>
    <property type="match status" value="1"/>
</dbReference>
<evidence type="ECO:0000256" key="3">
    <source>
        <dbReference type="SAM" id="MobiDB-lite"/>
    </source>
</evidence>
<dbReference type="Gene3D" id="3.40.50.720">
    <property type="entry name" value="NAD(P)-binding Rossmann-like Domain"/>
    <property type="match status" value="1"/>
</dbReference>
<dbReference type="Pfam" id="PF08659">
    <property type="entry name" value="KR"/>
    <property type="match status" value="1"/>
</dbReference>
<proteinExistence type="predicted"/>
<dbReference type="InterPro" id="IPR050091">
    <property type="entry name" value="PKS_NRPS_Biosynth_Enz"/>
</dbReference>
<dbReference type="InterPro" id="IPR013968">
    <property type="entry name" value="PKS_KR"/>
</dbReference>
<reference evidence="5 6" key="1">
    <citation type="submission" date="2019-08" db="EMBL/GenBank/DDBJ databases">
        <authorList>
            <person name="Khan S.A."/>
            <person name="Jeon C.O."/>
            <person name="Jeong S.E."/>
        </authorList>
    </citation>
    <scope>NUCLEOTIDE SEQUENCE [LARGE SCALE GENOMIC DNA]</scope>
    <source>
        <strain evidence="6">IMCC1728</strain>
    </source>
</reference>
<dbReference type="InterPro" id="IPR006162">
    <property type="entry name" value="Ppantetheine_attach_site"/>
</dbReference>
<organism evidence="5 6">
    <name type="scientific">Piscinibacter aquaticus</name>
    <dbReference type="NCBI Taxonomy" id="392597"/>
    <lineage>
        <taxon>Bacteria</taxon>
        <taxon>Pseudomonadati</taxon>
        <taxon>Pseudomonadota</taxon>
        <taxon>Betaproteobacteria</taxon>
        <taxon>Burkholderiales</taxon>
        <taxon>Sphaerotilaceae</taxon>
        <taxon>Piscinibacter</taxon>
    </lineage>
</organism>
<dbReference type="InterPro" id="IPR036291">
    <property type="entry name" value="NAD(P)-bd_dom_sf"/>
</dbReference>
<dbReference type="GO" id="GO:0031177">
    <property type="term" value="F:phosphopantetheine binding"/>
    <property type="evidence" value="ECO:0007669"/>
    <property type="project" value="InterPro"/>
</dbReference>
<feature type="compositionally biased region" description="Basic residues" evidence="3">
    <location>
        <begin position="21"/>
        <end position="30"/>
    </location>
</feature>
<accession>A0A5C6U314</accession>
<feature type="compositionally biased region" description="Basic residues" evidence="3">
    <location>
        <begin position="98"/>
        <end position="109"/>
    </location>
</feature>
<dbReference type="InterPro" id="IPR020806">
    <property type="entry name" value="PKS_PP-bd"/>
</dbReference>
<name>A0A5C6U314_9BURK</name>
<dbReference type="InterPro" id="IPR057326">
    <property type="entry name" value="KR_dom"/>
</dbReference>
<dbReference type="SUPFAM" id="SSF47336">
    <property type="entry name" value="ACP-like"/>
    <property type="match status" value="1"/>
</dbReference>
<dbReference type="PANTHER" id="PTHR43775:SF37">
    <property type="entry name" value="SI:DKEY-61P9.11"/>
    <property type="match status" value="1"/>
</dbReference>
<feature type="compositionally biased region" description="Low complexity" evidence="3">
    <location>
        <begin position="110"/>
        <end position="119"/>
    </location>
</feature>
<evidence type="ECO:0000256" key="2">
    <source>
        <dbReference type="ARBA" id="ARBA00022553"/>
    </source>
</evidence>
<keyword evidence="1" id="KW-0596">Phosphopantetheine</keyword>
<keyword evidence="6" id="KW-1185">Reference proteome</keyword>
<dbReference type="Proteomes" id="UP000321832">
    <property type="component" value="Unassembled WGS sequence"/>
</dbReference>